<feature type="transmembrane region" description="Helical" evidence="6">
    <location>
        <begin position="20"/>
        <end position="38"/>
    </location>
</feature>
<dbReference type="KEGG" id="fvn:FVRRES_10722"/>
<sequence length="458" mass="50664">MAVTENPFENTPVFIRYPPSGIIILIAGAGIAGLSFAIEAYRKGHEVCVIDRRPNFNDYGDFIAIQSSALRTPEKWPGFIEGCRQERIPQILDMLTHDDQFVGGLNFGLSTVRSIFHRCLRQYAEHLGIDIRLGARVVDYFEDADKGGVVLDTGAKITADLVVAADGIGSRSGVVIKGERDQPTSSGYAMLRATYPTERICQNPLLREYVENRSVARGLVGPGAHVITGFSGDNVSWMLTHKDKDPNGKDRAPAVDPKEALQYIEGWAPWLTELIKATPEMGAVDYKLLWRDPYPTWASPQGRVVQIGDAAHAFLPTSASGATMAMEDGFSLAACLQLGGKQNLALAVKVHNKLRFQRVTCAQKMGFKNRQQYHETSFKPAEDGTRPTFPMVGSWSSEHDPELYAYEMYGKCANHILSGSLFDNTNYPAGHTFKIWTVKEMRDVAERGENIVDDGDWS</sequence>
<name>A0A2L2U5B5_9HYPO</name>
<dbReference type="Pfam" id="PF01494">
    <property type="entry name" value="FAD_binding_3"/>
    <property type="match status" value="1"/>
</dbReference>
<evidence type="ECO:0000259" key="7">
    <source>
        <dbReference type="Pfam" id="PF01494"/>
    </source>
</evidence>
<evidence type="ECO:0000313" key="8">
    <source>
        <dbReference type="EMBL" id="CEI70645.1"/>
    </source>
</evidence>
<evidence type="ECO:0000256" key="6">
    <source>
        <dbReference type="SAM" id="Phobius"/>
    </source>
</evidence>
<evidence type="ECO:0000256" key="1">
    <source>
        <dbReference type="ARBA" id="ARBA00007992"/>
    </source>
</evidence>
<dbReference type="EMBL" id="LN649231">
    <property type="protein sequence ID" value="CEI70645.1"/>
    <property type="molecule type" value="Genomic_DNA"/>
</dbReference>
<keyword evidence="3" id="KW-0274">FAD</keyword>
<evidence type="ECO:0000256" key="4">
    <source>
        <dbReference type="ARBA" id="ARBA00023002"/>
    </source>
</evidence>
<dbReference type="InterPro" id="IPR050493">
    <property type="entry name" value="FAD-dep_Monooxygenase_BioMet"/>
</dbReference>
<keyword evidence="9" id="KW-1185">Reference proteome</keyword>
<dbReference type="AlphaFoldDB" id="A0A2L2U5B5"/>
<dbReference type="PANTHER" id="PTHR13789">
    <property type="entry name" value="MONOOXYGENASE"/>
    <property type="match status" value="1"/>
</dbReference>
<dbReference type="InterPro" id="IPR002938">
    <property type="entry name" value="FAD-bd"/>
</dbReference>
<reference evidence="9" key="1">
    <citation type="submission" date="2014-10" db="EMBL/GenBank/DDBJ databases">
        <authorList>
            <person name="King R."/>
        </authorList>
    </citation>
    <scope>NUCLEOTIDE SEQUENCE [LARGE SCALE GENOMIC DNA]</scope>
    <source>
        <strain evidence="9">A3/5</strain>
    </source>
</reference>
<dbReference type="PRINTS" id="PR00420">
    <property type="entry name" value="RNGMNOXGNASE"/>
</dbReference>
<evidence type="ECO:0000313" key="9">
    <source>
        <dbReference type="Proteomes" id="UP000245910"/>
    </source>
</evidence>
<organism evidence="8 9">
    <name type="scientific">Fusarium venenatum</name>
    <dbReference type="NCBI Taxonomy" id="56646"/>
    <lineage>
        <taxon>Eukaryota</taxon>
        <taxon>Fungi</taxon>
        <taxon>Dikarya</taxon>
        <taxon>Ascomycota</taxon>
        <taxon>Pezizomycotina</taxon>
        <taxon>Sordariomycetes</taxon>
        <taxon>Hypocreomycetidae</taxon>
        <taxon>Hypocreales</taxon>
        <taxon>Nectriaceae</taxon>
        <taxon>Fusarium</taxon>
    </lineage>
</organism>
<keyword evidence="6" id="KW-0812">Transmembrane</keyword>
<evidence type="ECO:0000256" key="3">
    <source>
        <dbReference type="ARBA" id="ARBA00022827"/>
    </source>
</evidence>
<keyword evidence="4" id="KW-0560">Oxidoreductase</keyword>
<dbReference type="RefSeq" id="XP_025594359.1">
    <property type="nucleotide sequence ID" value="XM_025725796.1"/>
</dbReference>
<dbReference type="Gene3D" id="3.50.50.60">
    <property type="entry name" value="FAD/NAD(P)-binding domain"/>
    <property type="match status" value="1"/>
</dbReference>
<dbReference type="GeneID" id="37262360"/>
<comment type="similarity">
    <text evidence="1">Belongs to the paxM FAD-dependent monooxygenase family.</text>
</comment>
<accession>A0A2L2U5B5</accession>
<keyword evidence="6" id="KW-1133">Transmembrane helix</keyword>
<feature type="domain" description="FAD-binding" evidence="7">
    <location>
        <begin position="117"/>
        <end position="336"/>
    </location>
</feature>
<dbReference type="STRING" id="56646.A0A2L2U5B5"/>
<dbReference type="GO" id="GO:0004497">
    <property type="term" value="F:monooxygenase activity"/>
    <property type="evidence" value="ECO:0007669"/>
    <property type="project" value="UniProtKB-KW"/>
</dbReference>
<proteinExistence type="inferred from homology"/>
<evidence type="ECO:0000256" key="5">
    <source>
        <dbReference type="ARBA" id="ARBA00023033"/>
    </source>
</evidence>
<keyword evidence="6" id="KW-0472">Membrane</keyword>
<dbReference type="Pfam" id="PF13450">
    <property type="entry name" value="NAD_binding_8"/>
    <property type="match status" value="1"/>
</dbReference>
<dbReference type="Proteomes" id="UP000245910">
    <property type="component" value="Chromosome III"/>
</dbReference>
<dbReference type="InterPro" id="IPR036188">
    <property type="entry name" value="FAD/NAD-bd_sf"/>
</dbReference>
<dbReference type="OrthoDB" id="16820at2759"/>
<keyword evidence="2" id="KW-0285">Flavoprotein</keyword>
<keyword evidence="5" id="KW-0503">Monooxygenase</keyword>
<dbReference type="SUPFAM" id="SSF51905">
    <property type="entry name" value="FAD/NAD(P)-binding domain"/>
    <property type="match status" value="1"/>
</dbReference>
<evidence type="ECO:0000256" key="2">
    <source>
        <dbReference type="ARBA" id="ARBA00022630"/>
    </source>
</evidence>
<dbReference type="SUPFAM" id="SSF54373">
    <property type="entry name" value="FAD-linked reductases, C-terminal domain"/>
    <property type="match status" value="1"/>
</dbReference>
<protein>
    <recommendedName>
        <fullName evidence="7">FAD-binding domain-containing protein</fullName>
    </recommendedName>
</protein>
<dbReference type="GO" id="GO:0071949">
    <property type="term" value="F:FAD binding"/>
    <property type="evidence" value="ECO:0007669"/>
    <property type="project" value="InterPro"/>
</dbReference>
<dbReference type="PANTHER" id="PTHR13789:SF236">
    <property type="entry name" value="MONOOXYGENASE, PUTATIVE (AFU_ORTHOLOGUE AFUA_6G12060)-RELATED"/>
    <property type="match status" value="1"/>
</dbReference>